<evidence type="ECO:0000313" key="4">
    <source>
        <dbReference type="Proteomes" id="UP001234581"/>
    </source>
</evidence>
<gene>
    <name evidence="3" type="ORF">O0I10_012677</name>
</gene>
<keyword evidence="1" id="KW-0472">Membrane</keyword>
<feature type="transmembrane region" description="Helical" evidence="1">
    <location>
        <begin position="23"/>
        <end position="46"/>
    </location>
</feature>
<dbReference type="InterPro" id="IPR036397">
    <property type="entry name" value="RNaseH_sf"/>
</dbReference>
<dbReference type="AlphaFoldDB" id="A0AAD7USP2"/>
<dbReference type="Proteomes" id="UP001234581">
    <property type="component" value="Unassembled WGS sequence"/>
</dbReference>
<dbReference type="EMBL" id="JARTCD010000145">
    <property type="protein sequence ID" value="KAJ8651750.1"/>
    <property type="molecule type" value="Genomic_DNA"/>
</dbReference>
<sequence>MSIAGADRNNHHAPMHLTGKSRLLFLVGIWTLLENYLLPQVVIARYSLLLTTRQIKPIARAVPDATSEAIAKFIHEEIVMRFGCPDEIVTDRGANFTGKFLDYYLGRLKAKHNLTSAFHPRSNGKVERTNGILKSMLRKYAW</sequence>
<evidence type="ECO:0000313" key="3">
    <source>
        <dbReference type="EMBL" id="KAJ8651750.1"/>
    </source>
</evidence>
<dbReference type="GO" id="GO:0005634">
    <property type="term" value="C:nucleus"/>
    <property type="evidence" value="ECO:0007669"/>
    <property type="project" value="UniProtKB-ARBA"/>
</dbReference>
<keyword evidence="4" id="KW-1185">Reference proteome</keyword>
<feature type="domain" description="Integrase catalytic" evidence="2">
    <location>
        <begin position="10"/>
        <end position="142"/>
    </location>
</feature>
<protein>
    <recommendedName>
        <fullName evidence="2">Integrase catalytic domain-containing protein</fullName>
    </recommendedName>
</protein>
<dbReference type="PANTHER" id="PTHR37984">
    <property type="entry name" value="PROTEIN CBG26694"/>
    <property type="match status" value="1"/>
</dbReference>
<keyword evidence="1" id="KW-0812">Transmembrane</keyword>
<dbReference type="InterPro" id="IPR001584">
    <property type="entry name" value="Integrase_cat-core"/>
</dbReference>
<dbReference type="GeneID" id="83220012"/>
<dbReference type="SUPFAM" id="SSF53098">
    <property type="entry name" value="Ribonuclease H-like"/>
    <property type="match status" value="1"/>
</dbReference>
<evidence type="ECO:0000259" key="2">
    <source>
        <dbReference type="PROSITE" id="PS50994"/>
    </source>
</evidence>
<dbReference type="InterPro" id="IPR050951">
    <property type="entry name" value="Retrovirus_Pol_polyprotein"/>
</dbReference>
<dbReference type="RefSeq" id="XP_058336664.1">
    <property type="nucleotide sequence ID" value="XM_058492566.1"/>
</dbReference>
<dbReference type="Gene3D" id="3.30.420.10">
    <property type="entry name" value="Ribonuclease H-like superfamily/Ribonuclease H"/>
    <property type="match status" value="1"/>
</dbReference>
<comment type="caution">
    <text evidence="3">The sequence shown here is derived from an EMBL/GenBank/DDBJ whole genome shotgun (WGS) entry which is preliminary data.</text>
</comment>
<keyword evidence="1" id="KW-1133">Transmembrane helix</keyword>
<accession>A0AAD7USP2</accession>
<dbReference type="PROSITE" id="PS50994">
    <property type="entry name" value="INTEGRASE"/>
    <property type="match status" value="1"/>
</dbReference>
<dbReference type="InterPro" id="IPR012337">
    <property type="entry name" value="RNaseH-like_sf"/>
</dbReference>
<dbReference type="GO" id="GO:0015074">
    <property type="term" value="P:DNA integration"/>
    <property type="evidence" value="ECO:0007669"/>
    <property type="project" value="InterPro"/>
</dbReference>
<evidence type="ECO:0000256" key="1">
    <source>
        <dbReference type="SAM" id="Phobius"/>
    </source>
</evidence>
<dbReference type="PANTHER" id="PTHR37984:SF15">
    <property type="entry name" value="INTEGRASE CATALYTIC DOMAIN-CONTAINING PROTEIN"/>
    <property type="match status" value="1"/>
</dbReference>
<name>A0AAD7USP2_9FUNG</name>
<reference evidence="3 4" key="1">
    <citation type="submission" date="2023-03" db="EMBL/GenBank/DDBJ databases">
        <title>Genome sequence of Lichtheimia ornata CBS 291.66.</title>
        <authorList>
            <person name="Mohabir J.T."/>
            <person name="Shea T.P."/>
            <person name="Kurbessoian T."/>
            <person name="Berby B."/>
            <person name="Fontaine J."/>
            <person name="Livny J."/>
            <person name="Gnirke A."/>
            <person name="Stajich J.E."/>
            <person name="Cuomo C.A."/>
        </authorList>
    </citation>
    <scope>NUCLEOTIDE SEQUENCE [LARGE SCALE GENOMIC DNA]</scope>
    <source>
        <strain evidence="3">CBS 291.66</strain>
    </source>
</reference>
<proteinExistence type="predicted"/>
<organism evidence="3 4">
    <name type="scientific">Lichtheimia ornata</name>
    <dbReference type="NCBI Taxonomy" id="688661"/>
    <lineage>
        <taxon>Eukaryota</taxon>
        <taxon>Fungi</taxon>
        <taxon>Fungi incertae sedis</taxon>
        <taxon>Mucoromycota</taxon>
        <taxon>Mucoromycotina</taxon>
        <taxon>Mucoromycetes</taxon>
        <taxon>Mucorales</taxon>
        <taxon>Lichtheimiaceae</taxon>
        <taxon>Lichtheimia</taxon>
    </lineage>
</organism>
<dbReference type="GO" id="GO:0003676">
    <property type="term" value="F:nucleic acid binding"/>
    <property type="evidence" value="ECO:0007669"/>
    <property type="project" value="InterPro"/>
</dbReference>